<reference evidence="2" key="1">
    <citation type="journal article" date="2022" name="Toxins">
        <title>Genomic Analysis of Sphingopyxis sp. USTB-05 for Biodegrading Cyanobacterial Hepatotoxins.</title>
        <authorList>
            <person name="Liu C."/>
            <person name="Xu Q."/>
            <person name="Zhao Z."/>
            <person name="Zhang H."/>
            <person name="Liu X."/>
            <person name="Yin C."/>
            <person name="Liu Y."/>
            <person name="Yan H."/>
        </authorList>
    </citation>
    <scope>NUCLEOTIDE SEQUENCE</scope>
    <source>
        <strain evidence="2">NBD5</strain>
    </source>
</reference>
<gene>
    <name evidence="2" type="ORF">LHA26_04690</name>
</gene>
<feature type="compositionally biased region" description="Basic and acidic residues" evidence="1">
    <location>
        <begin position="1"/>
        <end position="30"/>
    </location>
</feature>
<dbReference type="RefSeq" id="WP_252167576.1">
    <property type="nucleotide sequence ID" value="NZ_CP084930.1"/>
</dbReference>
<feature type="region of interest" description="Disordered" evidence="1">
    <location>
        <begin position="1"/>
        <end position="33"/>
    </location>
</feature>
<protein>
    <submittedName>
        <fullName evidence="2">Uncharacterized protein</fullName>
    </submittedName>
</protein>
<dbReference type="Proteomes" id="UP001056937">
    <property type="component" value="Chromosome 1"/>
</dbReference>
<organism evidence="2 3">
    <name type="scientific">Sphingomonas morindae</name>
    <dbReference type="NCBI Taxonomy" id="1541170"/>
    <lineage>
        <taxon>Bacteria</taxon>
        <taxon>Pseudomonadati</taxon>
        <taxon>Pseudomonadota</taxon>
        <taxon>Alphaproteobacteria</taxon>
        <taxon>Sphingomonadales</taxon>
        <taxon>Sphingomonadaceae</taxon>
        <taxon>Sphingomonas</taxon>
    </lineage>
</organism>
<accession>A0ABY4XA75</accession>
<evidence type="ECO:0000313" key="3">
    <source>
        <dbReference type="Proteomes" id="UP001056937"/>
    </source>
</evidence>
<dbReference type="EMBL" id="CP084930">
    <property type="protein sequence ID" value="USI73770.1"/>
    <property type="molecule type" value="Genomic_DNA"/>
</dbReference>
<name>A0ABY4XA75_9SPHN</name>
<evidence type="ECO:0000313" key="2">
    <source>
        <dbReference type="EMBL" id="USI73770.1"/>
    </source>
</evidence>
<keyword evidence="3" id="KW-1185">Reference proteome</keyword>
<sequence>MDGDIGHGETEAPDRPEAIGAHGKPEEAQQHHQIYCDYRWSKETHIRKAKPENHS</sequence>
<evidence type="ECO:0000256" key="1">
    <source>
        <dbReference type="SAM" id="MobiDB-lite"/>
    </source>
</evidence>
<proteinExistence type="predicted"/>